<dbReference type="InterPro" id="IPR050107">
    <property type="entry name" value="ABC_carbohydrate_import_ATPase"/>
</dbReference>
<evidence type="ECO:0000256" key="4">
    <source>
        <dbReference type="ARBA" id="ARBA00022840"/>
    </source>
</evidence>
<dbReference type="PANTHER" id="PTHR43790">
    <property type="entry name" value="CARBOHYDRATE TRANSPORT ATP-BINDING PROTEIN MG119-RELATED"/>
    <property type="match status" value="1"/>
</dbReference>
<dbReference type="RefSeq" id="WP_097185976.1">
    <property type="nucleotide sequence ID" value="NZ_OCNK01000007.1"/>
</dbReference>
<dbReference type="SUPFAM" id="SSF52540">
    <property type="entry name" value="P-loop containing nucleoside triphosphate hydrolases"/>
    <property type="match status" value="2"/>
</dbReference>
<keyword evidence="2" id="KW-0677">Repeat</keyword>
<dbReference type="GO" id="GO:0016887">
    <property type="term" value="F:ATP hydrolysis activity"/>
    <property type="evidence" value="ECO:0007669"/>
    <property type="project" value="InterPro"/>
</dbReference>
<dbReference type="PANTHER" id="PTHR43790:SF9">
    <property type="entry name" value="GALACTOFURANOSE TRANSPORTER ATP-BINDING PROTEIN YTFR"/>
    <property type="match status" value="1"/>
</dbReference>
<evidence type="ECO:0000256" key="2">
    <source>
        <dbReference type="ARBA" id="ARBA00022737"/>
    </source>
</evidence>
<dbReference type="InterPro" id="IPR017871">
    <property type="entry name" value="ABC_transporter-like_CS"/>
</dbReference>
<dbReference type="Pfam" id="PF00005">
    <property type="entry name" value="ABC_tran"/>
    <property type="match status" value="2"/>
</dbReference>
<feature type="region of interest" description="Disordered" evidence="5">
    <location>
        <begin position="1"/>
        <end position="24"/>
    </location>
</feature>
<feature type="compositionally biased region" description="Polar residues" evidence="5">
    <location>
        <begin position="1"/>
        <end position="13"/>
    </location>
</feature>
<dbReference type="Proteomes" id="UP000219482">
    <property type="component" value="Unassembled WGS sequence"/>
</dbReference>
<dbReference type="PROSITE" id="PS00211">
    <property type="entry name" value="ABC_TRANSPORTER_1"/>
    <property type="match status" value="1"/>
</dbReference>
<keyword evidence="8" id="KW-1185">Reference proteome</keyword>
<reference evidence="8" key="1">
    <citation type="submission" date="2017-09" db="EMBL/GenBank/DDBJ databases">
        <authorList>
            <person name="Varghese N."/>
            <person name="Submissions S."/>
        </authorList>
    </citation>
    <scope>NUCLEOTIDE SEQUENCE [LARGE SCALE GENOMIC DNA]</scope>
    <source>
        <strain evidence="8">DSM 44270</strain>
    </source>
</reference>
<gene>
    <name evidence="7" type="ORF">SAMN06272739_4290</name>
</gene>
<dbReference type="AlphaFoldDB" id="A0A286H7D9"/>
<dbReference type="CDD" id="cd03216">
    <property type="entry name" value="ABC_Carb_Monos_I"/>
    <property type="match status" value="1"/>
</dbReference>
<dbReference type="SMART" id="SM00382">
    <property type="entry name" value="AAA"/>
    <property type="match status" value="2"/>
</dbReference>
<protein>
    <submittedName>
        <fullName evidence="7">Nucleoside ABC transporter ATP-binding protein</fullName>
    </submittedName>
</protein>
<evidence type="ECO:0000256" key="5">
    <source>
        <dbReference type="SAM" id="MobiDB-lite"/>
    </source>
</evidence>
<dbReference type="EMBL" id="OCNK01000007">
    <property type="protein sequence ID" value="SOE03678.1"/>
    <property type="molecule type" value="Genomic_DNA"/>
</dbReference>
<accession>A0A286H7D9</accession>
<sequence>MTAGHTTGHSSESVPGPVPGPARPLTMAGVSKSFGSVHALVEADFELAAGEVHGLVGGNGAGKTTLMNVLYGLYRPDSGEIRVDGREAHIRSPRDAIEHGIGMVHQHLLQVSTYSVVENVVLGTGKDAGGLRDAARRITELSDQFGLAVDPRARTDRLSVGARQRVEILKVLYRGARILILDEPTSSLTPQEVDDLFASLRGIVAEGTSVVFISHKVREVMAICGRISVMRDGRRLTTVHRSETDATGLASLMVGELAAEQSSDVAAALGLAAVGEVVPEEPAAPVPARAGGPARLTVSDLVVPSDQGVAAVRGVDLAVRAGEVLGVAGVAGNGQVELAEALAGVRPAQSGSVRVDGTDLVGRQTRHWLTAGVAYVPEDRHRDGILGAASVTDNLLLGAQRSSAYRRGGLIDWRRVREHARTTIETYSIKTPGPDAPAGNLSGGNIQRLVLARAFDREPTVLVLQNPTRGLDLRSAQFVYDRVHEARDRGCAVVLISEDLDELSLLADRMVVLYSGEVVGERARGDYDAYELGRLMAGVREDA</sequence>
<keyword evidence="3" id="KW-0547">Nucleotide-binding</keyword>
<organism evidence="7 8">
    <name type="scientific">Blastococcus haudaquaticus</name>
    <dbReference type="NCBI Taxonomy" id="1938745"/>
    <lineage>
        <taxon>Bacteria</taxon>
        <taxon>Bacillati</taxon>
        <taxon>Actinomycetota</taxon>
        <taxon>Actinomycetes</taxon>
        <taxon>Geodermatophilales</taxon>
        <taxon>Geodermatophilaceae</taxon>
        <taxon>Blastococcus</taxon>
    </lineage>
</organism>
<feature type="domain" description="ABC transporter" evidence="6">
    <location>
        <begin position="296"/>
        <end position="540"/>
    </location>
</feature>
<dbReference type="InterPro" id="IPR027417">
    <property type="entry name" value="P-loop_NTPase"/>
</dbReference>
<name>A0A286H7D9_9ACTN</name>
<dbReference type="InterPro" id="IPR003439">
    <property type="entry name" value="ABC_transporter-like_ATP-bd"/>
</dbReference>
<evidence type="ECO:0000256" key="3">
    <source>
        <dbReference type="ARBA" id="ARBA00022741"/>
    </source>
</evidence>
<keyword evidence="4 7" id="KW-0067">ATP-binding</keyword>
<evidence type="ECO:0000256" key="1">
    <source>
        <dbReference type="ARBA" id="ARBA00022448"/>
    </source>
</evidence>
<feature type="domain" description="ABC transporter" evidence="6">
    <location>
        <begin position="25"/>
        <end position="257"/>
    </location>
</feature>
<dbReference type="PROSITE" id="PS50893">
    <property type="entry name" value="ABC_TRANSPORTER_2"/>
    <property type="match status" value="2"/>
</dbReference>
<evidence type="ECO:0000313" key="7">
    <source>
        <dbReference type="EMBL" id="SOE03678.1"/>
    </source>
</evidence>
<dbReference type="GO" id="GO:0005524">
    <property type="term" value="F:ATP binding"/>
    <property type="evidence" value="ECO:0007669"/>
    <property type="project" value="UniProtKB-KW"/>
</dbReference>
<evidence type="ECO:0000259" key="6">
    <source>
        <dbReference type="PROSITE" id="PS50893"/>
    </source>
</evidence>
<dbReference type="CDD" id="cd03215">
    <property type="entry name" value="ABC_Carb_Monos_II"/>
    <property type="match status" value="1"/>
</dbReference>
<keyword evidence="1" id="KW-0813">Transport</keyword>
<evidence type="ECO:0000313" key="8">
    <source>
        <dbReference type="Proteomes" id="UP000219482"/>
    </source>
</evidence>
<dbReference type="InterPro" id="IPR003593">
    <property type="entry name" value="AAA+_ATPase"/>
</dbReference>
<dbReference type="OrthoDB" id="39350at2"/>
<proteinExistence type="predicted"/>
<dbReference type="Gene3D" id="3.40.50.300">
    <property type="entry name" value="P-loop containing nucleotide triphosphate hydrolases"/>
    <property type="match status" value="2"/>
</dbReference>